<dbReference type="Proteomes" id="UP000054266">
    <property type="component" value="Unassembled WGS sequence"/>
</dbReference>
<feature type="transmembrane region" description="Helical" evidence="1">
    <location>
        <begin position="47"/>
        <end position="69"/>
    </location>
</feature>
<name>A0A0D2E8H0_9EURO</name>
<feature type="transmembrane region" description="Helical" evidence="1">
    <location>
        <begin position="75"/>
        <end position="93"/>
    </location>
</feature>
<evidence type="ECO:0000256" key="1">
    <source>
        <dbReference type="SAM" id="Phobius"/>
    </source>
</evidence>
<dbReference type="AlphaFoldDB" id="A0A0D2E8H0"/>
<dbReference type="HOGENOM" id="CLU_122467_0_0_1"/>
<keyword evidence="1" id="KW-0812">Transmembrane</keyword>
<accession>A0A0D2E8H0</accession>
<reference evidence="2 3" key="1">
    <citation type="submission" date="2015-01" db="EMBL/GenBank/DDBJ databases">
        <title>The Genome Sequence of Capronia semiimmersa CBS27337.</title>
        <authorList>
            <consortium name="The Broad Institute Genomics Platform"/>
            <person name="Cuomo C."/>
            <person name="de Hoog S."/>
            <person name="Gorbushina A."/>
            <person name="Stielow B."/>
            <person name="Teixiera M."/>
            <person name="Abouelleil A."/>
            <person name="Chapman S.B."/>
            <person name="Priest M."/>
            <person name="Young S.K."/>
            <person name="Wortman J."/>
            <person name="Nusbaum C."/>
            <person name="Birren B."/>
        </authorList>
    </citation>
    <scope>NUCLEOTIDE SEQUENCE [LARGE SCALE GENOMIC DNA]</scope>
    <source>
        <strain evidence="2 3">CBS 27337</strain>
    </source>
</reference>
<dbReference type="STRING" id="5601.A0A0D2E8H0"/>
<dbReference type="EMBL" id="KN846957">
    <property type="protein sequence ID" value="KIW70572.1"/>
    <property type="molecule type" value="Genomic_DNA"/>
</dbReference>
<protein>
    <submittedName>
        <fullName evidence="2">Uncharacterized protein</fullName>
    </submittedName>
</protein>
<gene>
    <name evidence="2" type="ORF">PV04_02829</name>
</gene>
<organism evidence="2 3">
    <name type="scientific">Phialophora macrospora</name>
    <dbReference type="NCBI Taxonomy" id="1851006"/>
    <lineage>
        <taxon>Eukaryota</taxon>
        <taxon>Fungi</taxon>
        <taxon>Dikarya</taxon>
        <taxon>Ascomycota</taxon>
        <taxon>Pezizomycotina</taxon>
        <taxon>Eurotiomycetes</taxon>
        <taxon>Chaetothyriomycetidae</taxon>
        <taxon>Chaetothyriales</taxon>
        <taxon>Herpotrichiellaceae</taxon>
        <taxon>Phialophora</taxon>
    </lineage>
</organism>
<keyword evidence="3" id="KW-1185">Reference proteome</keyword>
<evidence type="ECO:0000313" key="3">
    <source>
        <dbReference type="Proteomes" id="UP000054266"/>
    </source>
</evidence>
<keyword evidence="1" id="KW-1133">Transmembrane helix</keyword>
<proteinExistence type="predicted"/>
<evidence type="ECO:0000313" key="2">
    <source>
        <dbReference type="EMBL" id="KIW70572.1"/>
    </source>
</evidence>
<sequence>MTTTSRMSTPGNDVLTSTGFTDAFRHILRLGGGWGNVSGPGIFMTRVIVSGTVASIFVGMSGASLGALIFDTATIPFIASASAGFLLGVWGFYRDAVRKSLRAVDRFPQLLQLHLDGNFPHRGFDTWEMSRFRSATFGKSWVLQSMLIASWMTANRAIERIYEAEEERILLSFTAGAEALEPSVEKA</sequence>
<keyword evidence="1" id="KW-0472">Membrane</keyword>